<organism evidence="1 2">
    <name type="scientific">Rhizobium phage RHph_N34</name>
    <dbReference type="NCBI Taxonomy" id="2509586"/>
    <lineage>
        <taxon>Viruses</taxon>
        <taxon>Duplodnaviria</taxon>
        <taxon>Heunggongvirae</taxon>
        <taxon>Uroviricota</taxon>
        <taxon>Caudoviricetes</taxon>
        <taxon>Pootjesviridae</taxon>
        <taxon>Staniewskivirinae</taxon>
        <taxon>Trinifflemingvirus</taxon>
        <taxon>Trinifflemingvirus N34</taxon>
    </lineage>
</organism>
<protein>
    <submittedName>
        <fullName evidence="1">Uncharacterized protein</fullName>
    </submittedName>
</protein>
<accession>A0A7S5RIY1</accession>
<name>A0A7S5RIY1_9CAUD</name>
<reference evidence="1 2" key="1">
    <citation type="submission" date="2020-01" db="EMBL/GenBank/DDBJ databases">
        <title>Patterns of diversity and host range of bacteriophage communities associated with bean-nodulatin bacteria.</title>
        <authorList>
            <person name="Vann Cauwenberghe J."/>
            <person name="Santamaria R.I."/>
            <person name="Bustos P."/>
            <person name="Juarez S."/>
            <person name="Gonzalez V."/>
        </authorList>
    </citation>
    <scope>NUCLEOTIDE SEQUENCE [LARGE SCALE GENOMIC DNA]</scope>
    <source>
        <strain evidence="2">RHph</strain>
    </source>
</reference>
<sequence length="132" mass="15039">MTKSSIHPKKLSSKFAARDNINGYILRVDYEREDRDGNPIVMDIVAFEWHSIISHDILGKAHMIYGMRAPVKHVWDAIDAFGRPDKAILTDGTWIWVMSSYCKDGKIDRLEGGNSSPFTIISRDTKLSEEEI</sequence>
<evidence type="ECO:0000313" key="1">
    <source>
        <dbReference type="EMBL" id="QIG73894.1"/>
    </source>
</evidence>
<gene>
    <name evidence="1" type="ORF">EVC06_119</name>
</gene>
<proteinExistence type="predicted"/>
<dbReference type="Proteomes" id="UP000646667">
    <property type="component" value="Segment"/>
</dbReference>
<dbReference type="EMBL" id="MN988534">
    <property type="protein sequence ID" value="QIG73894.1"/>
    <property type="molecule type" value="Genomic_DNA"/>
</dbReference>
<evidence type="ECO:0000313" key="2">
    <source>
        <dbReference type="Proteomes" id="UP000646667"/>
    </source>
</evidence>
<keyword evidence="2" id="KW-1185">Reference proteome</keyword>